<evidence type="ECO:0000313" key="2">
    <source>
        <dbReference type="Proteomes" id="UP000464318"/>
    </source>
</evidence>
<dbReference type="OrthoDB" id="3251881at2"/>
<evidence type="ECO:0000313" key="1">
    <source>
        <dbReference type="EMBL" id="QHN66144.1"/>
    </source>
</evidence>
<accession>A0A6P1QZL4</accession>
<name>A0A6P1QZL4_9FLAO</name>
<organism evidence="1 2">
    <name type="scientific">Bergeyella cardium</name>
    <dbReference type="NCBI Taxonomy" id="1585976"/>
    <lineage>
        <taxon>Bacteria</taxon>
        <taxon>Pseudomonadati</taxon>
        <taxon>Bacteroidota</taxon>
        <taxon>Flavobacteriia</taxon>
        <taxon>Flavobacteriales</taxon>
        <taxon>Weeksellaceae</taxon>
        <taxon>Bergeyella</taxon>
    </lineage>
</organism>
<dbReference type="KEGG" id="bcad:DBX24_07690"/>
<dbReference type="EMBL" id="CP029149">
    <property type="protein sequence ID" value="QHN66144.1"/>
    <property type="molecule type" value="Genomic_DNA"/>
</dbReference>
<reference evidence="1 2" key="1">
    <citation type="submission" date="2018-04" db="EMBL/GenBank/DDBJ databases">
        <title>Characteristic and Complete Genome Sequencing of A Novel Member of Infective Endocarditis Causative Bacteria: Bergeyella cardium QL-PH.</title>
        <authorList>
            <person name="Pan H."/>
            <person name="Sun E."/>
            <person name="Zhang Y."/>
        </authorList>
    </citation>
    <scope>NUCLEOTIDE SEQUENCE [LARGE SCALE GENOMIC DNA]</scope>
    <source>
        <strain evidence="1 2">HPQL</strain>
    </source>
</reference>
<sequence length="325" mass="38598">MYSPKGKLLFVAPDYYSFNEVVHTGLINYSNYEVLHLNSTKKYKYKNFGERVYNFFSKLFLGVNIKHKKTKDYIKNTIANQTFDVLLINRPDTVHPSDLEYILSRCAYSIAIFWDSIEKIPSQEKYITKFDRCCSFDSSDCEKYNLKKITNFYFAEDNSIGSQNMVCYLATYDKRISDTLAIFDYFRKKDISSKGKIYTHDRGLIKENILPPLEIIDHIIPFYESYKYYLDSKIILDIAHNNQVGLSFRPYEALGLKKKLITTNKNIINYDFYHPKNIFIIEDINNINIDDSFFYEDYVEIDKDIKKKYHIKNWIKNILSNDEKH</sequence>
<keyword evidence="2" id="KW-1185">Reference proteome</keyword>
<protein>
    <submittedName>
        <fullName evidence="1">Lipopolysaccharide core biosynthesis protein rfaS</fullName>
    </submittedName>
</protein>
<gene>
    <name evidence="1" type="ORF">DBX24_07690</name>
</gene>
<proteinExistence type="predicted"/>
<dbReference type="Proteomes" id="UP000464318">
    <property type="component" value="Chromosome"/>
</dbReference>
<dbReference type="AlphaFoldDB" id="A0A6P1QZL4"/>